<evidence type="ECO:0000313" key="5">
    <source>
        <dbReference type="Proteomes" id="UP000633219"/>
    </source>
</evidence>
<dbReference type="InterPro" id="IPR039424">
    <property type="entry name" value="SBP_5"/>
</dbReference>
<comment type="similarity">
    <text evidence="2">Belongs to the bacterial solute-binding protein 5 family.</text>
</comment>
<dbReference type="Gene3D" id="3.40.190.10">
    <property type="entry name" value="Periplasmic binding protein-like II"/>
    <property type="match status" value="1"/>
</dbReference>
<evidence type="ECO:0000256" key="1">
    <source>
        <dbReference type="ARBA" id="ARBA00004418"/>
    </source>
</evidence>
<protein>
    <submittedName>
        <fullName evidence="4">ABC transporter substrate-binding protein</fullName>
    </submittedName>
</protein>
<dbReference type="GO" id="GO:0043190">
    <property type="term" value="C:ATP-binding cassette (ABC) transporter complex"/>
    <property type="evidence" value="ECO:0007669"/>
    <property type="project" value="InterPro"/>
</dbReference>
<dbReference type="InterPro" id="IPR000914">
    <property type="entry name" value="SBP_5_dom"/>
</dbReference>
<dbReference type="GO" id="GO:1904680">
    <property type="term" value="F:peptide transmembrane transporter activity"/>
    <property type="evidence" value="ECO:0007669"/>
    <property type="project" value="TreeGrafter"/>
</dbReference>
<proteinExistence type="inferred from homology"/>
<keyword evidence="5" id="KW-1185">Reference proteome</keyword>
<dbReference type="PANTHER" id="PTHR30290:SF62">
    <property type="entry name" value="OLIGOPEPTIDE ABC TRANSPORTER, PERIPLASMIC OLIGOPEPTIDE-BINDING PROTEIN"/>
    <property type="match status" value="1"/>
</dbReference>
<dbReference type="GO" id="GO:0015833">
    <property type="term" value="P:peptide transport"/>
    <property type="evidence" value="ECO:0007669"/>
    <property type="project" value="TreeGrafter"/>
</dbReference>
<dbReference type="SUPFAM" id="SSF53850">
    <property type="entry name" value="Periplasmic binding protein-like II"/>
    <property type="match status" value="1"/>
</dbReference>
<sequence>MIKRRTILGMLACSSIPGLVSARSREPDFLWEKLRAAALPDISDRLPKTPRVINLAAMGRQPGNYGGVIRTLIGGQKDIRLMTINGYARLVGYDEKLAMHADILESYETIEDRIFTFRIREGHRWSNGNDLTAEDFRYCWEDVYLNKDLKRGGLPRELMVDGKAPRFEVLDKFTVRYTWHAPNPDFLPKLAAPQPLVIVLPSAYLKMFHKQYQDSFRLSSLVKQYRAKKWTDLHLKMSRSYRPENPDLPTLDPWRNTTAPPAEQFVFERNPYFHRVDENGLQLPYIDQVILNVSSSEIIAAKTGSGESDLQSNGIDFADYAFLKDAEKRYPVKVSLWKRTQGSRVTLLPNLNCTDPVWRAIFQDVRVRRALSLAIDRAEINKAVFYGLAAESADAVLPESPLFRPEYKTAWSTHDPEQANALLDAAGLVARDDDGLRLLPDGRSAQIVVETAGESTLETDILQLVTDHWRAIGVSLFIKTSQRDVFRSRAMGGSIMMSMWSGLDNGIPTADMSPAELAPTGDEQLQWPVWGIHYLSNGQKGKPPELPEAAELIDLLHQWGKTVDMEERADIWTKMLKIHSEQVFSIGIVNATHQPVLRSSRLRNIPDVALYGFDPTSYLGVYMPDTFWFGEEALPS</sequence>
<feature type="domain" description="Solute-binding protein family 5" evidence="3">
    <location>
        <begin position="100"/>
        <end position="507"/>
    </location>
</feature>
<dbReference type="EMBL" id="JAEQNC010000009">
    <property type="protein sequence ID" value="MBL0373640.1"/>
    <property type="molecule type" value="Genomic_DNA"/>
</dbReference>
<dbReference type="PANTHER" id="PTHR30290">
    <property type="entry name" value="PERIPLASMIC BINDING COMPONENT OF ABC TRANSPORTER"/>
    <property type="match status" value="1"/>
</dbReference>
<gene>
    <name evidence="4" type="ORF">JJB09_16570</name>
</gene>
<dbReference type="Gene3D" id="3.10.105.10">
    <property type="entry name" value="Dipeptide-binding Protein, Domain 3"/>
    <property type="match status" value="1"/>
</dbReference>
<dbReference type="RefSeq" id="WP_201660474.1">
    <property type="nucleotide sequence ID" value="NZ_JAEQNC010000009.1"/>
</dbReference>
<comment type="subcellular location">
    <subcellularLocation>
        <location evidence="1">Periplasm</location>
    </subcellularLocation>
</comment>
<dbReference type="CDD" id="cd08500">
    <property type="entry name" value="PBP2_NikA_DppA_OppA_like_4"/>
    <property type="match status" value="1"/>
</dbReference>
<evidence type="ECO:0000256" key="2">
    <source>
        <dbReference type="ARBA" id="ARBA00005695"/>
    </source>
</evidence>
<name>A0A937CLX4_9HYPH</name>
<organism evidence="4 5">
    <name type="scientific">Rhizobium setariae</name>
    <dbReference type="NCBI Taxonomy" id="2801340"/>
    <lineage>
        <taxon>Bacteria</taxon>
        <taxon>Pseudomonadati</taxon>
        <taxon>Pseudomonadota</taxon>
        <taxon>Alphaproteobacteria</taxon>
        <taxon>Hyphomicrobiales</taxon>
        <taxon>Rhizobiaceae</taxon>
        <taxon>Rhizobium/Agrobacterium group</taxon>
        <taxon>Rhizobium</taxon>
    </lineage>
</organism>
<dbReference type="GO" id="GO:0030288">
    <property type="term" value="C:outer membrane-bounded periplasmic space"/>
    <property type="evidence" value="ECO:0007669"/>
    <property type="project" value="UniProtKB-ARBA"/>
</dbReference>
<evidence type="ECO:0000259" key="3">
    <source>
        <dbReference type="Pfam" id="PF00496"/>
    </source>
</evidence>
<reference evidence="4" key="1">
    <citation type="submission" date="2021-01" db="EMBL/GenBank/DDBJ databases">
        <title>Rhizobium sp. strain KVB221 16S ribosomal RNA gene Genome sequencing and assembly.</title>
        <authorList>
            <person name="Kang M."/>
        </authorList>
    </citation>
    <scope>NUCLEOTIDE SEQUENCE</scope>
    <source>
        <strain evidence="4">KVB221</strain>
    </source>
</reference>
<accession>A0A937CLX4</accession>
<dbReference type="Pfam" id="PF00496">
    <property type="entry name" value="SBP_bac_5"/>
    <property type="match status" value="1"/>
</dbReference>
<dbReference type="Proteomes" id="UP000633219">
    <property type="component" value="Unassembled WGS sequence"/>
</dbReference>
<comment type="caution">
    <text evidence="4">The sequence shown here is derived from an EMBL/GenBank/DDBJ whole genome shotgun (WGS) entry which is preliminary data.</text>
</comment>
<dbReference type="AlphaFoldDB" id="A0A937CLX4"/>
<evidence type="ECO:0000313" key="4">
    <source>
        <dbReference type="EMBL" id="MBL0373640.1"/>
    </source>
</evidence>